<feature type="compositionally biased region" description="Polar residues" evidence="1">
    <location>
        <begin position="531"/>
        <end position="543"/>
    </location>
</feature>
<feature type="domain" description="DUF4218" evidence="2">
    <location>
        <begin position="170"/>
        <end position="279"/>
    </location>
</feature>
<dbReference type="AlphaFoldDB" id="A0AAD8H529"/>
<organism evidence="3 4">
    <name type="scientific">Heracleum sosnowskyi</name>
    <dbReference type="NCBI Taxonomy" id="360622"/>
    <lineage>
        <taxon>Eukaryota</taxon>
        <taxon>Viridiplantae</taxon>
        <taxon>Streptophyta</taxon>
        <taxon>Embryophyta</taxon>
        <taxon>Tracheophyta</taxon>
        <taxon>Spermatophyta</taxon>
        <taxon>Magnoliopsida</taxon>
        <taxon>eudicotyledons</taxon>
        <taxon>Gunneridae</taxon>
        <taxon>Pentapetalae</taxon>
        <taxon>asterids</taxon>
        <taxon>campanulids</taxon>
        <taxon>Apiales</taxon>
        <taxon>Apiaceae</taxon>
        <taxon>Apioideae</taxon>
        <taxon>apioid superclade</taxon>
        <taxon>Tordylieae</taxon>
        <taxon>Tordyliinae</taxon>
        <taxon>Heracleum</taxon>
    </lineage>
</organism>
<evidence type="ECO:0000256" key="1">
    <source>
        <dbReference type="SAM" id="MobiDB-lite"/>
    </source>
</evidence>
<evidence type="ECO:0000313" key="3">
    <source>
        <dbReference type="EMBL" id="KAK1359785.1"/>
    </source>
</evidence>
<gene>
    <name evidence="3" type="ORF">POM88_044259</name>
</gene>
<protein>
    <recommendedName>
        <fullName evidence="2">DUF4218 domain-containing protein</fullName>
    </recommendedName>
</protein>
<evidence type="ECO:0000313" key="4">
    <source>
        <dbReference type="Proteomes" id="UP001237642"/>
    </source>
</evidence>
<feature type="compositionally biased region" description="Acidic residues" evidence="1">
    <location>
        <begin position="617"/>
        <end position="628"/>
    </location>
</feature>
<comment type="caution">
    <text evidence="3">The sequence shown here is derived from an EMBL/GenBank/DDBJ whole genome shotgun (WGS) entry which is preliminary data.</text>
</comment>
<feature type="compositionally biased region" description="Low complexity" evidence="1">
    <location>
        <begin position="603"/>
        <end position="612"/>
    </location>
</feature>
<dbReference type="InterPro" id="IPR025452">
    <property type="entry name" value="DUF4218"/>
</dbReference>
<name>A0AAD8H529_9APIA</name>
<dbReference type="Pfam" id="PF13960">
    <property type="entry name" value="DUF4218"/>
    <property type="match status" value="1"/>
</dbReference>
<accession>A0AAD8H529</accession>
<feature type="region of interest" description="Disordered" evidence="1">
    <location>
        <begin position="478"/>
        <end position="558"/>
    </location>
</feature>
<dbReference type="EMBL" id="JAUIZM010000010">
    <property type="protein sequence ID" value="KAK1359785.1"/>
    <property type="molecule type" value="Genomic_DNA"/>
</dbReference>
<dbReference type="PANTHER" id="PTHR48258:SF8">
    <property type="entry name" value="DUF4216 DOMAIN-CONTAINING PROTEIN"/>
    <property type="match status" value="1"/>
</dbReference>
<reference evidence="3" key="2">
    <citation type="submission" date="2023-05" db="EMBL/GenBank/DDBJ databases">
        <authorList>
            <person name="Schelkunov M.I."/>
        </authorList>
    </citation>
    <scope>NUCLEOTIDE SEQUENCE</scope>
    <source>
        <strain evidence="3">Hsosn_3</strain>
        <tissue evidence="3">Leaf</tissue>
    </source>
</reference>
<proteinExistence type="predicted"/>
<dbReference type="PANTHER" id="PTHR48258">
    <property type="entry name" value="DUF4218 DOMAIN-CONTAINING PROTEIN-RELATED"/>
    <property type="match status" value="1"/>
</dbReference>
<evidence type="ECO:0000259" key="2">
    <source>
        <dbReference type="Pfam" id="PF13960"/>
    </source>
</evidence>
<sequence>MDDEEIIWINLPKKFLDPEHKWRFDKKRFNGQIETGQPPASLSGTDIEELLSNFENQFGKKKKEPGQKKVLHPVESSDGLHLEIRAAIFDMTNKEKDLFCSVLKNAKLPYGSASNISRYVHTKERKVSGYKSHDAHFVLHYLLQFAVKKSLKPEVAIPFIRLGAFLRGIWSKVIDLSEIKRLQHEIVEILCQFETIFIQAFFDIMVHLLVHLCRELEYGGPAHVRCMFPIERYLGKLKSYVRNRSKPEGSIAEGYLAEECLTFCSRFLGGDAGSKITKPAKFETIPEKMEYHIGTRRNKDGKAIHLEESQWMAIHRYVLFNCGNKEVESLLEQHRSLFDGQPRLKRYKREREHTEDFWKWMKEEQQQKNKKPLEVAKNETTQKLTQGGIRKSPRLNKMQQANDPIVSRKCSIPAKRKLDLQNPPHQDENMGENEVESTVQPPPPPLTEYEKQRAIRVERNNEVFLALNLPALSAGLRKSKQKNKVNEQMHNGSDDEYDPGHEDGSEGASVTPLKKTKKVDKKVAIMGRGATTRSRANVASKNPATEDASKKEETCQPVKPVESAANIELPELPQADDGNGSMAAFWLMRKRQQEKAAKEKATDQAAAASASKRVVEESDLPEIEEGGEEVPVPKRLRGKTRMDKVHTRSFDKRIVIGMNEFFQPIADNDKVLSELSNFLGTIAKRCVSLTYVTWRHVPDNYSMLL</sequence>
<feature type="region of interest" description="Disordered" evidence="1">
    <location>
        <begin position="415"/>
        <end position="445"/>
    </location>
</feature>
<dbReference type="Proteomes" id="UP001237642">
    <property type="component" value="Unassembled WGS sequence"/>
</dbReference>
<keyword evidence="4" id="KW-1185">Reference proteome</keyword>
<reference evidence="3" key="1">
    <citation type="submission" date="2023-02" db="EMBL/GenBank/DDBJ databases">
        <title>Genome of toxic invasive species Heracleum sosnowskyi carries increased number of genes despite the absence of recent whole-genome duplications.</title>
        <authorList>
            <person name="Schelkunov M."/>
            <person name="Shtratnikova V."/>
            <person name="Makarenko M."/>
            <person name="Klepikova A."/>
            <person name="Omelchenko D."/>
            <person name="Novikova G."/>
            <person name="Obukhova E."/>
            <person name="Bogdanov V."/>
            <person name="Penin A."/>
            <person name="Logacheva M."/>
        </authorList>
    </citation>
    <scope>NUCLEOTIDE SEQUENCE</scope>
    <source>
        <strain evidence="3">Hsosn_3</strain>
        <tissue evidence="3">Leaf</tissue>
    </source>
</reference>
<feature type="region of interest" description="Disordered" evidence="1">
    <location>
        <begin position="603"/>
        <end position="628"/>
    </location>
</feature>